<evidence type="ECO:0000256" key="2">
    <source>
        <dbReference type="SAM" id="SignalP"/>
    </source>
</evidence>
<accession>A0A0M3IKR1</accession>
<feature type="chain" id="PRO_5007778259" evidence="2">
    <location>
        <begin position="23"/>
        <end position="191"/>
    </location>
</feature>
<feature type="transmembrane region" description="Helical" evidence="1">
    <location>
        <begin position="72"/>
        <end position="97"/>
    </location>
</feature>
<evidence type="ECO:0000313" key="4">
    <source>
        <dbReference type="WBParaSite" id="ALUE_0001933801-mRNA-1"/>
    </source>
</evidence>
<proteinExistence type="predicted"/>
<keyword evidence="2" id="KW-0732">Signal</keyword>
<dbReference type="Proteomes" id="UP000036681">
    <property type="component" value="Unplaced"/>
</dbReference>
<keyword evidence="1" id="KW-0812">Transmembrane</keyword>
<keyword evidence="3" id="KW-1185">Reference proteome</keyword>
<name>A0A0M3IKR1_ASCLU</name>
<protein>
    <submittedName>
        <fullName evidence="4">PlsC domain-containing protein</fullName>
    </submittedName>
</protein>
<reference evidence="4" key="1">
    <citation type="submission" date="2016-05" db="UniProtKB">
        <authorList>
            <consortium name="WormBaseParasite"/>
        </authorList>
    </citation>
    <scope>IDENTIFICATION</scope>
</reference>
<evidence type="ECO:0000256" key="1">
    <source>
        <dbReference type="SAM" id="Phobius"/>
    </source>
</evidence>
<evidence type="ECO:0000313" key="3">
    <source>
        <dbReference type="Proteomes" id="UP000036681"/>
    </source>
</evidence>
<feature type="transmembrane region" description="Helical" evidence="1">
    <location>
        <begin position="168"/>
        <end position="187"/>
    </location>
</feature>
<keyword evidence="1" id="KW-1133">Transmembrane helix</keyword>
<organism evidence="3 4">
    <name type="scientific">Ascaris lumbricoides</name>
    <name type="common">Giant roundworm</name>
    <dbReference type="NCBI Taxonomy" id="6252"/>
    <lineage>
        <taxon>Eukaryota</taxon>
        <taxon>Metazoa</taxon>
        <taxon>Ecdysozoa</taxon>
        <taxon>Nematoda</taxon>
        <taxon>Chromadorea</taxon>
        <taxon>Rhabditida</taxon>
        <taxon>Spirurina</taxon>
        <taxon>Ascaridomorpha</taxon>
        <taxon>Ascaridoidea</taxon>
        <taxon>Ascarididae</taxon>
        <taxon>Ascaris</taxon>
    </lineage>
</organism>
<dbReference type="AlphaFoldDB" id="A0A0M3IKR1"/>
<feature type="signal peptide" evidence="2">
    <location>
        <begin position="1"/>
        <end position="22"/>
    </location>
</feature>
<sequence length="191" mass="21550">MPTPSNMNVLVLLGLYFHQIEPHHVLQVYEVTDCIGPLCAMRGSGTSEGALPIRELFIEERWPSCFFKRCILFAYAPFGIIVLIFRLLIGLHVFVTACILRKTMLLRCTVLRVMSSILGVVVLSGGPAGGWDRKTPLIVANHLTVLDHMAVDLIEPCILPSVWNIPNLLRWFVTFFFLSHSLSIPFFKINK</sequence>
<feature type="transmembrane region" description="Helical" evidence="1">
    <location>
        <begin position="109"/>
        <end position="128"/>
    </location>
</feature>
<keyword evidence="1" id="KW-0472">Membrane</keyword>
<dbReference type="WBParaSite" id="ALUE_0001933801-mRNA-1">
    <property type="protein sequence ID" value="ALUE_0001933801-mRNA-1"/>
    <property type="gene ID" value="ALUE_0001933801"/>
</dbReference>